<evidence type="ECO:0000313" key="1">
    <source>
        <dbReference type="EMBL" id="KAH6650779.1"/>
    </source>
</evidence>
<comment type="caution">
    <text evidence="1">The sequence shown here is derived from an EMBL/GenBank/DDBJ whole genome shotgun (WGS) entry which is preliminary data.</text>
</comment>
<dbReference type="EMBL" id="JAGIZQ010000001">
    <property type="protein sequence ID" value="KAH6650779.1"/>
    <property type="molecule type" value="Genomic_DNA"/>
</dbReference>
<proteinExistence type="predicted"/>
<dbReference type="Proteomes" id="UP000724584">
    <property type="component" value="Unassembled WGS sequence"/>
</dbReference>
<protein>
    <submittedName>
        <fullName evidence="1">Uncharacterized protein</fullName>
    </submittedName>
</protein>
<reference evidence="1 2" key="1">
    <citation type="journal article" date="2021" name="Nat. Commun.">
        <title>Genetic determinants of endophytism in the Arabidopsis root mycobiome.</title>
        <authorList>
            <person name="Mesny F."/>
            <person name="Miyauchi S."/>
            <person name="Thiergart T."/>
            <person name="Pickel B."/>
            <person name="Atanasova L."/>
            <person name="Karlsson M."/>
            <person name="Huettel B."/>
            <person name="Barry K.W."/>
            <person name="Haridas S."/>
            <person name="Chen C."/>
            <person name="Bauer D."/>
            <person name="Andreopoulos W."/>
            <person name="Pangilinan J."/>
            <person name="LaButti K."/>
            <person name="Riley R."/>
            <person name="Lipzen A."/>
            <person name="Clum A."/>
            <person name="Drula E."/>
            <person name="Henrissat B."/>
            <person name="Kohler A."/>
            <person name="Grigoriev I.V."/>
            <person name="Martin F.M."/>
            <person name="Hacquard S."/>
        </authorList>
    </citation>
    <scope>NUCLEOTIDE SEQUENCE [LARGE SCALE GENOMIC DNA]</scope>
    <source>
        <strain evidence="1 2">MPI-SDFR-AT-0079</strain>
    </source>
</reference>
<name>A0ACB7PNG8_9PEZI</name>
<keyword evidence="2" id="KW-1185">Reference proteome</keyword>
<accession>A0ACB7PNG8</accession>
<sequence>MALETNLVTHDIALSIPDLHSENYETFHLLLLAPDDLANSQTLPRIQHLHGLTNGYNAALLFLLNTQDSNSTSPQPSMQPFMELHVQLQTHALPLPIIPLTTPPSSDPTALPAALHAFQSSVTGARTACRWPVDAARELLPWCTVTTHAPAVAALGQQGRWQVGGQGCGYGEGQGQGQSRGVNSNDMSGALSEGVVEGVRERWVSLGELVQGISEGEVIGGADGDGMVSFWQFEFATPG</sequence>
<gene>
    <name evidence="1" type="ORF">F5144DRAFT_557288</name>
</gene>
<evidence type="ECO:0000313" key="2">
    <source>
        <dbReference type="Proteomes" id="UP000724584"/>
    </source>
</evidence>
<organism evidence="1 2">
    <name type="scientific">Chaetomium tenue</name>
    <dbReference type="NCBI Taxonomy" id="1854479"/>
    <lineage>
        <taxon>Eukaryota</taxon>
        <taxon>Fungi</taxon>
        <taxon>Dikarya</taxon>
        <taxon>Ascomycota</taxon>
        <taxon>Pezizomycotina</taxon>
        <taxon>Sordariomycetes</taxon>
        <taxon>Sordariomycetidae</taxon>
        <taxon>Sordariales</taxon>
        <taxon>Chaetomiaceae</taxon>
        <taxon>Chaetomium</taxon>
    </lineage>
</organism>